<name>A0A9P0BJA7_BRAAE</name>
<dbReference type="Pfam" id="PF00501">
    <property type="entry name" value="AMP-binding"/>
    <property type="match status" value="1"/>
</dbReference>
<dbReference type="GO" id="GO:0031956">
    <property type="term" value="F:medium-chain fatty acid-CoA ligase activity"/>
    <property type="evidence" value="ECO:0007669"/>
    <property type="project" value="UniProtKB-EC"/>
</dbReference>
<dbReference type="AlphaFoldDB" id="A0A9P0BJA7"/>
<organism evidence="10 11">
    <name type="scientific">Brassicogethes aeneus</name>
    <name type="common">Rape pollen beetle</name>
    <name type="synonym">Meligethes aeneus</name>
    <dbReference type="NCBI Taxonomy" id="1431903"/>
    <lineage>
        <taxon>Eukaryota</taxon>
        <taxon>Metazoa</taxon>
        <taxon>Ecdysozoa</taxon>
        <taxon>Arthropoda</taxon>
        <taxon>Hexapoda</taxon>
        <taxon>Insecta</taxon>
        <taxon>Pterygota</taxon>
        <taxon>Neoptera</taxon>
        <taxon>Endopterygota</taxon>
        <taxon>Coleoptera</taxon>
        <taxon>Polyphaga</taxon>
        <taxon>Cucujiformia</taxon>
        <taxon>Nitidulidae</taxon>
        <taxon>Meligethinae</taxon>
        <taxon>Brassicogethes</taxon>
    </lineage>
</organism>
<reference evidence="10" key="1">
    <citation type="submission" date="2021-12" db="EMBL/GenBank/DDBJ databases">
        <authorList>
            <person name="King R."/>
        </authorList>
    </citation>
    <scope>NUCLEOTIDE SEQUENCE</scope>
</reference>
<evidence type="ECO:0000256" key="3">
    <source>
        <dbReference type="ARBA" id="ARBA00037247"/>
    </source>
</evidence>
<comment type="catalytic activity">
    <reaction evidence="6">
        <text>octanoate + ATP + CoA = octanoyl-CoA + AMP + diphosphate</text>
        <dbReference type="Rhea" id="RHEA:33631"/>
        <dbReference type="ChEBI" id="CHEBI:25646"/>
        <dbReference type="ChEBI" id="CHEBI:30616"/>
        <dbReference type="ChEBI" id="CHEBI:33019"/>
        <dbReference type="ChEBI" id="CHEBI:57287"/>
        <dbReference type="ChEBI" id="CHEBI:57386"/>
        <dbReference type="ChEBI" id="CHEBI:456215"/>
    </reaction>
</comment>
<protein>
    <recommendedName>
        <fullName evidence="5">Medium-chain acyl-CoA ligase ACSF2, mitochondrial</fullName>
        <ecNumber evidence="4">6.2.1.2</ecNumber>
    </recommendedName>
</protein>
<comment type="catalytic activity">
    <reaction evidence="7">
        <text>a medium-chain fatty acid + ATP + CoA = a medium-chain fatty acyl-CoA + AMP + diphosphate</text>
        <dbReference type="Rhea" id="RHEA:48340"/>
        <dbReference type="ChEBI" id="CHEBI:30616"/>
        <dbReference type="ChEBI" id="CHEBI:33019"/>
        <dbReference type="ChEBI" id="CHEBI:57287"/>
        <dbReference type="ChEBI" id="CHEBI:59558"/>
        <dbReference type="ChEBI" id="CHEBI:90546"/>
        <dbReference type="ChEBI" id="CHEBI:456215"/>
        <dbReference type="EC" id="6.2.1.2"/>
    </reaction>
</comment>
<evidence type="ECO:0000256" key="6">
    <source>
        <dbReference type="ARBA" id="ARBA00047319"/>
    </source>
</evidence>
<gene>
    <name evidence="10" type="ORF">MELIAE_LOCUS12956</name>
</gene>
<dbReference type="Gene3D" id="3.40.50.980">
    <property type="match status" value="2"/>
</dbReference>
<evidence type="ECO:0000256" key="2">
    <source>
        <dbReference type="ARBA" id="ARBA00022598"/>
    </source>
</evidence>
<sequence>MFKYGKETIFLNKRIFKISKKFSSTLSYVHNPVNLPLRPLTVGQLLEETCNKNGDTVGIISCHQNQKLTFNEIIYRADQLAAGLKSIELNYGDRVGIWAPNLIEWYISFMACARAGLTTVAINPLFQHKEIEYCINKVGIKAMISGHIYKKQNYYEILNKVIPNLITNEPGKIKNNNVPSLKSIISIADKELKGTFNYNHILNIANENEIKKIKNEQNKIKCDDSFNIQFTSGTTGKAKAASISHFNLVNNGFFVGKRNELNKKQQKICVQVPLFHAFGTCITISAALNYGSTLVLPSAGYNPDKNLDAIKNEKCTIIHGTPTMYVDLVNRQMERNEDINPEIAVSGGAICSPHLFKRMKKYLKLNKVKSVYGLSETTAVIFQSMEGDDEYKSTCTVGHVSEHVEAKVVDNNGNIVPRGTPGELYVRTYANMLEYWGDEEKTKDTIGNDRWLKTGDQFVLEEDGYGRVVGRLKDMIIRGGENIFPREIEDYLNTHPDILENYAIGLPHERLGEEICACVRVKEGSNITLEDIKKFCQGNISDFKIPTKMEKVNSFPKTTSGKIQKFKMVEEFKQKYENNINT</sequence>
<dbReference type="Pfam" id="PF13193">
    <property type="entry name" value="AMP-binding_C"/>
    <property type="match status" value="1"/>
</dbReference>
<dbReference type="OrthoDB" id="10253115at2759"/>
<dbReference type="EC" id="6.2.1.2" evidence="4"/>
<evidence type="ECO:0000256" key="1">
    <source>
        <dbReference type="ARBA" id="ARBA00006432"/>
    </source>
</evidence>
<feature type="domain" description="AMP-binding enzyme C-terminal" evidence="9">
    <location>
        <begin position="487"/>
        <end position="562"/>
    </location>
</feature>
<dbReference type="SUPFAM" id="SSF56801">
    <property type="entry name" value="Acetyl-CoA synthetase-like"/>
    <property type="match status" value="1"/>
</dbReference>
<evidence type="ECO:0000313" key="10">
    <source>
        <dbReference type="EMBL" id="CAH0564377.1"/>
    </source>
</evidence>
<evidence type="ECO:0000259" key="9">
    <source>
        <dbReference type="Pfam" id="PF13193"/>
    </source>
</evidence>
<evidence type="ECO:0000256" key="5">
    <source>
        <dbReference type="ARBA" id="ARBA00039638"/>
    </source>
</evidence>
<feature type="domain" description="AMP-dependent synthetase/ligase" evidence="8">
    <location>
        <begin position="46"/>
        <end position="436"/>
    </location>
</feature>
<evidence type="ECO:0000259" key="8">
    <source>
        <dbReference type="Pfam" id="PF00501"/>
    </source>
</evidence>
<dbReference type="Proteomes" id="UP001154078">
    <property type="component" value="Chromosome 9"/>
</dbReference>
<dbReference type="PANTHER" id="PTHR43201">
    <property type="entry name" value="ACYL-COA SYNTHETASE"/>
    <property type="match status" value="1"/>
</dbReference>
<proteinExistence type="inferred from homology"/>
<comment type="function">
    <text evidence="3">Acyl-CoA synthases catalyze the initial reaction in fatty acid metabolism, by forming a thioester with CoA. Has some preference toward medium-chain substrates. Plays a role in adipocyte differentiation.</text>
</comment>
<evidence type="ECO:0000313" key="11">
    <source>
        <dbReference type="Proteomes" id="UP001154078"/>
    </source>
</evidence>
<dbReference type="Gene3D" id="2.30.38.10">
    <property type="entry name" value="Luciferase, Domain 3"/>
    <property type="match status" value="1"/>
</dbReference>
<dbReference type="PROSITE" id="PS00455">
    <property type="entry name" value="AMP_BINDING"/>
    <property type="match status" value="1"/>
</dbReference>
<dbReference type="InterPro" id="IPR020845">
    <property type="entry name" value="AMP-binding_CS"/>
</dbReference>
<comment type="similarity">
    <text evidence="1">Belongs to the ATP-dependent AMP-binding enzyme family.</text>
</comment>
<evidence type="ECO:0000256" key="4">
    <source>
        <dbReference type="ARBA" id="ARBA00039009"/>
    </source>
</evidence>
<dbReference type="InterPro" id="IPR045851">
    <property type="entry name" value="AMP-bd_C_sf"/>
</dbReference>
<evidence type="ECO:0000256" key="7">
    <source>
        <dbReference type="ARBA" id="ARBA00048277"/>
    </source>
</evidence>
<dbReference type="InterPro" id="IPR025110">
    <property type="entry name" value="AMP-bd_C"/>
</dbReference>
<dbReference type="EMBL" id="OV121140">
    <property type="protein sequence ID" value="CAH0564377.1"/>
    <property type="molecule type" value="Genomic_DNA"/>
</dbReference>
<dbReference type="GO" id="GO:0006631">
    <property type="term" value="P:fatty acid metabolic process"/>
    <property type="evidence" value="ECO:0007669"/>
    <property type="project" value="TreeGrafter"/>
</dbReference>
<dbReference type="PANTHER" id="PTHR43201:SF5">
    <property type="entry name" value="MEDIUM-CHAIN ACYL-COA LIGASE ACSF2, MITOCHONDRIAL"/>
    <property type="match status" value="1"/>
</dbReference>
<keyword evidence="11" id="KW-1185">Reference proteome</keyword>
<keyword evidence="2" id="KW-0436">Ligase</keyword>
<dbReference type="InterPro" id="IPR000873">
    <property type="entry name" value="AMP-dep_synth/lig_dom"/>
</dbReference>
<dbReference type="Gene3D" id="3.30.300.30">
    <property type="match status" value="1"/>
</dbReference>
<accession>A0A9P0BJA7</accession>
<dbReference type="FunFam" id="3.30.300.30:FF:000008">
    <property type="entry name" value="2,3-dihydroxybenzoate-AMP ligase"/>
    <property type="match status" value="1"/>
</dbReference>